<organism evidence="1 2">
    <name type="scientific">Mycena rosella</name>
    <name type="common">Pink bonnet</name>
    <name type="synonym">Agaricus rosellus</name>
    <dbReference type="NCBI Taxonomy" id="1033263"/>
    <lineage>
        <taxon>Eukaryota</taxon>
        <taxon>Fungi</taxon>
        <taxon>Dikarya</taxon>
        <taxon>Basidiomycota</taxon>
        <taxon>Agaricomycotina</taxon>
        <taxon>Agaricomycetes</taxon>
        <taxon>Agaricomycetidae</taxon>
        <taxon>Agaricales</taxon>
        <taxon>Marasmiineae</taxon>
        <taxon>Mycenaceae</taxon>
        <taxon>Mycena</taxon>
    </lineage>
</organism>
<dbReference type="EMBL" id="JARKIE010000226">
    <property type="protein sequence ID" value="KAJ7664171.1"/>
    <property type="molecule type" value="Genomic_DNA"/>
</dbReference>
<accession>A0AAD7CU80</accession>
<protein>
    <submittedName>
        <fullName evidence="1">Uncharacterized protein</fullName>
    </submittedName>
</protein>
<evidence type="ECO:0000313" key="2">
    <source>
        <dbReference type="Proteomes" id="UP001221757"/>
    </source>
</evidence>
<proteinExistence type="predicted"/>
<gene>
    <name evidence="1" type="ORF">B0H17DRAFT_1211437</name>
</gene>
<reference evidence="1" key="1">
    <citation type="submission" date="2023-03" db="EMBL/GenBank/DDBJ databases">
        <title>Massive genome expansion in bonnet fungi (Mycena s.s.) driven by repeated elements and novel gene families across ecological guilds.</title>
        <authorList>
            <consortium name="Lawrence Berkeley National Laboratory"/>
            <person name="Harder C.B."/>
            <person name="Miyauchi S."/>
            <person name="Viragh M."/>
            <person name="Kuo A."/>
            <person name="Thoen E."/>
            <person name="Andreopoulos B."/>
            <person name="Lu D."/>
            <person name="Skrede I."/>
            <person name="Drula E."/>
            <person name="Henrissat B."/>
            <person name="Morin E."/>
            <person name="Kohler A."/>
            <person name="Barry K."/>
            <person name="LaButti K."/>
            <person name="Morin E."/>
            <person name="Salamov A."/>
            <person name="Lipzen A."/>
            <person name="Mereny Z."/>
            <person name="Hegedus B."/>
            <person name="Baldrian P."/>
            <person name="Stursova M."/>
            <person name="Weitz H."/>
            <person name="Taylor A."/>
            <person name="Grigoriev I.V."/>
            <person name="Nagy L.G."/>
            <person name="Martin F."/>
            <person name="Kauserud H."/>
        </authorList>
    </citation>
    <scope>NUCLEOTIDE SEQUENCE</scope>
    <source>
        <strain evidence="1">CBHHK067</strain>
    </source>
</reference>
<sequence length="259" mass="29949">MLPPSFSSNNLFNPFVQRDPWPTPSLSGSFLPPRSRRLRRHVPYRSRRMMHVLCTRLSRSTSTTLHRPIRKRTLPRTLSMLILSSRCLTRNRNSSTPKRTLSPSTLPISCLALSVLLSFFPASPPCRIFRPHPVTRLASRTGITPSLHQLRNLYTWWDRSRRCTLSTANWKDNDKLSFERNDWRDFSVKVENQLGIIPGMAKYLESTAEDPNLCPSAQMYPAHNHVWVDTNHVVCSFLRDVLTVTERTHVAHCKMSMEI</sequence>
<dbReference type="Proteomes" id="UP001221757">
    <property type="component" value="Unassembled WGS sequence"/>
</dbReference>
<keyword evidence="2" id="KW-1185">Reference proteome</keyword>
<name>A0AAD7CU80_MYCRO</name>
<comment type="caution">
    <text evidence="1">The sequence shown here is derived from an EMBL/GenBank/DDBJ whole genome shotgun (WGS) entry which is preliminary data.</text>
</comment>
<dbReference type="AlphaFoldDB" id="A0AAD7CU80"/>
<evidence type="ECO:0000313" key="1">
    <source>
        <dbReference type="EMBL" id="KAJ7664171.1"/>
    </source>
</evidence>